<dbReference type="GO" id="GO:0006402">
    <property type="term" value="P:mRNA catabolic process"/>
    <property type="evidence" value="ECO:0007669"/>
    <property type="project" value="TreeGrafter"/>
</dbReference>
<protein>
    <recommendedName>
        <fullName evidence="3">mRNA interferase</fullName>
    </recommendedName>
</protein>
<evidence type="ECO:0000313" key="1">
    <source>
        <dbReference type="EMBL" id="KXB05512.1"/>
    </source>
</evidence>
<dbReference type="PATRIC" id="fig|1698278.3.peg.28"/>
<dbReference type="AlphaFoldDB" id="A0A133VGF1"/>
<dbReference type="PIRSF" id="PIRSF033490">
    <property type="entry name" value="MazF"/>
    <property type="match status" value="1"/>
</dbReference>
<keyword evidence="2" id="KW-1185">Reference proteome</keyword>
<dbReference type="PANTHER" id="PTHR33988:SF2">
    <property type="entry name" value="ENDORIBONUCLEASE MAZF"/>
    <property type="match status" value="1"/>
</dbReference>
<gene>
    <name evidence="1" type="ORF">AKJ49_00635</name>
</gene>
<sequence length="114" mass="12459">MKVRRGDIVLVDLDPVKGSEQGKTRPAVVIQNNVGNKHSPTTIVAPLTSSYRKVYPVNVEVESGENGLVKDSIILLNQIVTVDIESRVLKKLGKLSPERMKKVDSAIKISLALN</sequence>
<dbReference type="EMBL" id="LHYC01000011">
    <property type="protein sequence ID" value="KXB05512.1"/>
    <property type="molecule type" value="Genomic_DNA"/>
</dbReference>
<dbReference type="Gene3D" id="2.30.30.110">
    <property type="match status" value="1"/>
</dbReference>
<name>A0A133VGF1_9EURY</name>
<dbReference type="Pfam" id="PF02452">
    <property type="entry name" value="PemK_toxin"/>
    <property type="match status" value="1"/>
</dbReference>
<dbReference type="SUPFAM" id="SSF50118">
    <property type="entry name" value="Cell growth inhibitor/plasmid maintenance toxic component"/>
    <property type="match status" value="1"/>
</dbReference>
<accession>A0A133VGF1</accession>
<dbReference type="InterPro" id="IPR003477">
    <property type="entry name" value="PemK-like"/>
</dbReference>
<dbReference type="InterPro" id="IPR011067">
    <property type="entry name" value="Plasmid_toxin/cell-grow_inhib"/>
</dbReference>
<evidence type="ECO:0008006" key="3">
    <source>
        <dbReference type="Google" id="ProtNLM"/>
    </source>
</evidence>
<dbReference type="GO" id="GO:0004521">
    <property type="term" value="F:RNA endonuclease activity"/>
    <property type="evidence" value="ECO:0007669"/>
    <property type="project" value="TreeGrafter"/>
</dbReference>
<dbReference type="Proteomes" id="UP000070549">
    <property type="component" value="Unassembled WGS sequence"/>
</dbReference>
<evidence type="ECO:0000313" key="2">
    <source>
        <dbReference type="Proteomes" id="UP000070549"/>
    </source>
</evidence>
<dbReference type="GO" id="GO:0003677">
    <property type="term" value="F:DNA binding"/>
    <property type="evidence" value="ECO:0007669"/>
    <property type="project" value="InterPro"/>
</dbReference>
<reference evidence="1 2" key="1">
    <citation type="journal article" date="2016" name="Sci. Rep.">
        <title>Metabolic traits of an uncultured archaeal lineage -MSBL1- from brine pools of the Red Sea.</title>
        <authorList>
            <person name="Mwirichia R."/>
            <person name="Alam I."/>
            <person name="Rashid M."/>
            <person name="Vinu M."/>
            <person name="Ba-Alawi W."/>
            <person name="Anthony Kamau A."/>
            <person name="Kamanda Ngugi D."/>
            <person name="Goker M."/>
            <person name="Klenk H.P."/>
            <person name="Bajic V."/>
            <person name="Stingl U."/>
        </authorList>
    </citation>
    <scope>NUCLEOTIDE SEQUENCE [LARGE SCALE GENOMIC DNA]</scope>
    <source>
        <strain evidence="1">SCGC-AAA382A03</strain>
    </source>
</reference>
<proteinExistence type="predicted"/>
<organism evidence="1 2">
    <name type="scientific">candidate division MSBL1 archaeon SCGC-AAA382A03</name>
    <dbReference type="NCBI Taxonomy" id="1698278"/>
    <lineage>
        <taxon>Archaea</taxon>
        <taxon>Methanobacteriati</taxon>
        <taxon>Methanobacteriota</taxon>
        <taxon>candidate division MSBL1</taxon>
    </lineage>
</organism>
<dbReference type="GO" id="GO:0016075">
    <property type="term" value="P:rRNA catabolic process"/>
    <property type="evidence" value="ECO:0007669"/>
    <property type="project" value="TreeGrafter"/>
</dbReference>
<comment type="caution">
    <text evidence="1">The sequence shown here is derived from an EMBL/GenBank/DDBJ whole genome shotgun (WGS) entry which is preliminary data.</text>
</comment>
<dbReference type="PANTHER" id="PTHR33988">
    <property type="entry name" value="ENDORIBONUCLEASE MAZF-RELATED"/>
    <property type="match status" value="1"/>
</dbReference>